<dbReference type="GO" id="GO:0005783">
    <property type="term" value="C:endoplasmic reticulum"/>
    <property type="evidence" value="ECO:0007669"/>
    <property type="project" value="TreeGrafter"/>
</dbReference>
<dbReference type="EMBL" id="JAPWTK010000077">
    <property type="protein sequence ID" value="KAJ8951942.1"/>
    <property type="molecule type" value="Genomic_DNA"/>
</dbReference>
<accession>A0AAV8YMS4</accession>
<dbReference type="Proteomes" id="UP001162162">
    <property type="component" value="Unassembled WGS sequence"/>
</dbReference>
<gene>
    <name evidence="3" type="ORF">NQ318_013609</name>
</gene>
<comment type="caution">
    <text evidence="3">The sequence shown here is derived from an EMBL/GenBank/DDBJ whole genome shotgun (WGS) entry which is preliminary data.</text>
</comment>
<dbReference type="PANTHER" id="PTHR43899:SF13">
    <property type="entry name" value="RH59310P"/>
    <property type="match status" value="1"/>
</dbReference>
<dbReference type="InterPro" id="IPR002347">
    <property type="entry name" value="SDR_fam"/>
</dbReference>
<dbReference type="SUPFAM" id="SSF51735">
    <property type="entry name" value="NAD(P)-binding Rossmann-fold domains"/>
    <property type="match status" value="1"/>
</dbReference>
<dbReference type="Gene3D" id="3.40.50.720">
    <property type="entry name" value="NAD(P)-binding Rossmann-like Domain"/>
    <property type="match status" value="1"/>
</dbReference>
<reference evidence="3" key="1">
    <citation type="journal article" date="2023" name="Insect Mol. Biol.">
        <title>Genome sequencing provides insights into the evolution of gene families encoding plant cell wall-degrading enzymes in longhorned beetles.</title>
        <authorList>
            <person name="Shin N.R."/>
            <person name="Okamura Y."/>
            <person name="Kirsch R."/>
            <person name="Pauchet Y."/>
        </authorList>
    </citation>
    <scope>NUCLEOTIDE SEQUENCE</scope>
    <source>
        <strain evidence="3">AMC_N1</strain>
    </source>
</reference>
<dbReference type="AlphaFoldDB" id="A0AAV8YMS4"/>
<evidence type="ECO:0000313" key="4">
    <source>
        <dbReference type="Proteomes" id="UP001162162"/>
    </source>
</evidence>
<organism evidence="3 4">
    <name type="scientific">Aromia moschata</name>
    <dbReference type="NCBI Taxonomy" id="1265417"/>
    <lineage>
        <taxon>Eukaryota</taxon>
        <taxon>Metazoa</taxon>
        <taxon>Ecdysozoa</taxon>
        <taxon>Arthropoda</taxon>
        <taxon>Hexapoda</taxon>
        <taxon>Insecta</taxon>
        <taxon>Pterygota</taxon>
        <taxon>Neoptera</taxon>
        <taxon>Endopterygota</taxon>
        <taxon>Coleoptera</taxon>
        <taxon>Polyphaga</taxon>
        <taxon>Cucujiformia</taxon>
        <taxon>Chrysomeloidea</taxon>
        <taxon>Cerambycidae</taxon>
        <taxon>Cerambycinae</taxon>
        <taxon>Callichromatini</taxon>
        <taxon>Aromia</taxon>
    </lineage>
</organism>
<dbReference type="Pfam" id="PF00106">
    <property type="entry name" value="adh_short"/>
    <property type="match status" value="1"/>
</dbReference>
<evidence type="ECO:0000313" key="3">
    <source>
        <dbReference type="EMBL" id="KAJ8951942.1"/>
    </source>
</evidence>
<sequence>MRLPSSLLTRLLAQTVISIHDMPVRQNLVRTPFRSALVEGKATKGDNGEGGPFLYRKNRTGVHVHSWLHLLRFFFRFFYDNFIATKLHINAVNLRETGKWAVVTGATDGIGKAYAELLAKKGLKIVLISRTQSKLDDVAKEIEQKYNVETKTIAANFTNTTVIYSEIDKQLTGLDIGVLVNNVGMSYPPPRVLPRPEEQRRSIREYNQLQHSVRDQYV</sequence>
<name>A0AAV8YMS4_9CUCU</name>
<dbReference type="InterPro" id="IPR036291">
    <property type="entry name" value="NAD(P)-bd_dom_sf"/>
</dbReference>
<evidence type="ECO:0000256" key="1">
    <source>
        <dbReference type="ARBA" id="ARBA00006484"/>
    </source>
</evidence>
<dbReference type="InterPro" id="IPR051019">
    <property type="entry name" value="VLCFA-Steroid_DH"/>
</dbReference>
<dbReference type="GO" id="GO:0016491">
    <property type="term" value="F:oxidoreductase activity"/>
    <property type="evidence" value="ECO:0007669"/>
    <property type="project" value="UniProtKB-KW"/>
</dbReference>
<comment type="similarity">
    <text evidence="1">Belongs to the short-chain dehydrogenases/reductases (SDR) family.</text>
</comment>
<protein>
    <submittedName>
        <fullName evidence="3">Uncharacterized protein</fullName>
    </submittedName>
</protein>
<evidence type="ECO:0000256" key="2">
    <source>
        <dbReference type="ARBA" id="ARBA00023002"/>
    </source>
</evidence>
<dbReference type="PANTHER" id="PTHR43899">
    <property type="entry name" value="RH59310P"/>
    <property type="match status" value="1"/>
</dbReference>
<proteinExistence type="inferred from homology"/>
<dbReference type="PRINTS" id="PR00081">
    <property type="entry name" value="GDHRDH"/>
</dbReference>
<keyword evidence="2" id="KW-0560">Oxidoreductase</keyword>
<keyword evidence="4" id="KW-1185">Reference proteome</keyword>